<evidence type="ECO:0000313" key="7">
    <source>
        <dbReference type="Proteomes" id="UP000535509"/>
    </source>
</evidence>
<evidence type="ECO:0000313" key="5">
    <source>
        <dbReference type="EMBL" id="EAK0452666.1"/>
    </source>
</evidence>
<dbReference type="Proteomes" id="UP000535509">
    <property type="component" value="Unassembled WGS sequence"/>
</dbReference>
<dbReference type="Pfam" id="PF01075">
    <property type="entry name" value="Glyco_transf_9"/>
    <property type="match status" value="1"/>
</dbReference>
<protein>
    <submittedName>
        <fullName evidence="5">Glycosyltransferase family 9 protein</fullName>
    </submittedName>
</protein>
<keyword evidence="7" id="KW-1185">Reference proteome</keyword>
<dbReference type="CDD" id="cd03789">
    <property type="entry name" value="GT9_LPS_heptosyltransferase"/>
    <property type="match status" value="1"/>
</dbReference>
<dbReference type="EMBL" id="AACCXK010000004">
    <property type="protein sequence ID" value="EAK0452666.1"/>
    <property type="molecule type" value="Genomic_DNA"/>
</dbReference>
<dbReference type="GO" id="GO:0005829">
    <property type="term" value="C:cytosol"/>
    <property type="evidence" value="ECO:0007669"/>
    <property type="project" value="TreeGrafter"/>
</dbReference>
<comment type="caution">
    <text evidence="5">The sequence shown here is derived from an EMBL/GenBank/DDBJ whole genome shotgun (WGS) entry which is preliminary data.</text>
</comment>
<organism evidence="5">
    <name type="scientific">Campylobacter fetus</name>
    <dbReference type="NCBI Taxonomy" id="196"/>
    <lineage>
        <taxon>Bacteria</taxon>
        <taxon>Pseudomonadati</taxon>
        <taxon>Campylobacterota</taxon>
        <taxon>Epsilonproteobacteria</taxon>
        <taxon>Campylobacterales</taxon>
        <taxon>Campylobacteraceae</taxon>
        <taxon>Campylobacter</taxon>
    </lineage>
</organism>
<dbReference type="GO" id="GO:0008713">
    <property type="term" value="F:ADP-heptose-lipopolysaccharide heptosyltransferase activity"/>
    <property type="evidence" value="ECO:0007669"/>
    <property type="project" value="TreeGrafter"/>
</dbReference>
<dbReference type="PANTHER" id="PTHR30160:SF7">
    <property type="entry name" value="ADP-HEPTOSE--LPS HEPTOSYLTRANSFERASE 2"/>
    <property type="match status" value="1"/>
</dbReference>
<evidence type="ECO:0000313" key="8">
    <source>
        <dbReference type="Proteomes" id="UP000557842"/>
    </source>
</evidence>
<evidence type="ECO:0000313" key="3">
    <source>
        <dbReference type="EMBL" id="EAI5407620.1"/>
    </source>
</evidence>
<dbReference type="InterPro" id="IPR051199">
    <property type="entry name" value="LPS_LOS_Heptosyltrfase"/>
</dbReference>
<dbReference type="EMBL" id="AACCXM010000004">
    <property type="protein sequence ID" value="EAK0468942.1"/>
    <property type="molecule type" value="Genomic_DNA"/>
</dbReference>
<evidence type="ECO:0000256" key="1">
    <source>
        <dbReference type="ARBA" id="ARBA00022676"/>
    </source>
</evidence>
<evidence type="ECO:0000256" key="2">
    <source>
        <dbReference type="ARBA" id="ARBA00022679"/>
    </source>
</evidence>
<evidence type="ECO:0000313" key="6">
    <source>
        <dbReference type="EMBL" id="EAK0468942.1"/>
    </source>
</evidence>
<dbReference type="EMBL" id="AABQDW010000003">
    <property type="protein sequence ID" value="EAI5407620.1"/>
    <property type="molecule type" value="Genomic_DNA"/>
</dbReference>
<dbReference type="AlphaFoldDB" id="A0A5L4XWQ0"/>
<dbReference type="EMBL" id="AABTCC010000019">
    <property type="protein sequence ID" value="EAI8859506.1"/>
    <property type="molecule type" value="Genomic_DNA"/>
</dbReference>
<gene>
    <name evidence="5" type="ORF">AAH17_03210</name>
    <name evidence="6" type="ORF">AAH24_06165</name>
    <name evidence="3" type="ORF">BVH53_02730</name>
    <name evidence="4" type="ORF">CX802_06680</name>
</gene>
<name>A0A5L4XWQ0_CAMFE</name>
<proteinExistence type="predicted"/>
<dbReference type="Proteomes" id="UP000557842">
    <property type="component" value="Unassembled WGS sequence"/>
</dbReference>
<sequence>MKINFYELVVKFLLRNKKVIKTNLVSESFKTVCFFSNTAIGDTLFNIPVFREFKKVYPDKKAIALLNPSNADLFINSPFIDEIILYNGKWSGFFKTLNILKSKNIDIAFLLHSNEPQATPLAVLSGIKYIFKLPNSKNEFNHFHSNSTLAYGKLRYIVLNRLEQLSFIGINSDNTRLELFLEDSCYKNVDKILKRSGGEKFIGFQMGASTVSRQWFLQRWKELGDLILKQTNAKIVLTGSPSEKHMCYALEKLLDSKNVLNLAGKFSIKEAAALIDRLDIFITPDTGPLHIAAALRTPTIALFIVAEPENSNPNFDTDIHKFIKKERTCEICVSKRCKYQACMLQIEAKEVFDILKEMI</sequence>
<dbReference type="Gene3D" id="3.40.50.2000">
    <property type="entry name" value="Glycogen Phosphorylase B"/>
    <property type="match status" value="2"/>
</dbReference>
<dbReference type="SUPFAM" id="SSF53756">
    <property type="entry name" value="UDP-Glycosyltransferase/glycogen phosphorylase"/>
    <property type="match status" value="1"/>
</dbReference>
<dbReference type="PANTHER" id="PTHR30160">
    <property type="entry name" value="TETRAACYLDISACCHARIDE 4'-KINASE-RELATED"/>
    <property type="match status" value="1"/>
</dbReference>
<dbReference type="RefSeq" id="WP_002850274.1">
    <property type="nucleotide sequence ID" value="NZ_AABUZP020000015.1"/>
</dbReference>
<dbReference type="GeneID" id="61065223"/>
<keyword evidence="2 5" id="KW-0808">Transferase</keyword>
<reference evidence="5 8" key="1">
    <citation type="submission" date="2018-05" db="EMBL/GenBank/DDBJ databases">
        <authorList>
            <consortium name="PulseNet: The National Subtyping Network for Foodborne Disease Surveillance"/>
            <person name="Tarr C.L."/>
            <person name="Trees E."/>
            <person name="Katz L.S."/>
            <person name="Carleton-Romer H.A."/>
            <person name="Stroika S."/>
            <person name="Kucerova Z."/>
            <person name="Roache K.F."/>
            <person name="Sabol A.L."/>
            <person name="Besser J."/>
            <person name="Gerner-Smidt P."/>
        </authorList>
    </citation>
    <scope>NUCLEOTIDE SEQUENCE</scope>
    <source>
        <strain evidence="5">2014D-0197</strain>
        <strain evidence="3 8">2016D-0221</strain>
        <strain evidence="6">D4313</strain>
        <strain evidence="4 7">PNUSAC001503</strain>
    </source>
</reference>
<accession>A0A5L4XWQ0</accession>
<evidence type="ECO:0000313" key="4">
    <source>
        <dbReference type="EMBL" id="EAI8859506.1"/>
    </source>
</evidence>
<dbReference type="InterPro" id="IPR002201">
    <property type="entry name" value="Glyco_trans_9"/>
</dbReference>
<dbReference type="GO" id="GO:0009244">
    <property type="term" value="P:lipopolysaccharide core region biosynthetic process"/>
    <property type="evidence" value="ECO:0007669"/>
    <property type="project" value="TreeGrafter"/>
</dbReference>
<keyword evidence="1" id="KW-0328">Glycosyltransferase</keyword>